<dbReference type="eggNOG" id="COG1047">
    <property type="taxonomic scope" value="Bacteria"/>
</dbReference>
<evidence type="ECO:0000313" key="9">
    <source>
        <dbReference type="Proteomes" id="UP000009080"/>
    </source>
</evidence>
<dbReference type="Proteomes" id="UP000009080">
    <property type="component" value="Chromosome"/>
</dbReference>
<name>C5BQX4_TERTT</name>
<protein>
    <recommendedName>
        <fullName evidence="6">Peptidyl-prolyl cis-trans isomerase</fullName>
        <ecNumber evidence="6">5.2.1.8</ecNumber>
    </recommendedName>
</protein>
<dbReference type="InterPro" id="IPR001179">
    <property type="entry name" value="PPIase_FKBP_dom"/>
</dbReference>
<evidence type="ECO:0000256" key="2">
    <source>
        <dbReference type="ARBA" id="ARBA00006577"/>
    </source>
</evidence>
<dbReference type="GO" id="GO:0003755">
    <property type="term" value="F:peptidyl-prolyl cis-trans isomerase activity"/>
    <property type="evidence" value="ECO:0007669"/>
    <property type="project" value="UniProtKB-UniRule"/>
</dbReference>
<sequence>MNALPIGPNTKVTLHFALKLGSGDVVDSNFEADAAQFTVGDGNLLPGFEEALFGLIAGDEKSFAIPPEKAFGQPNPNNVQDVKRDEFAADFPLEVGLVIGFSDAAGAENPAVIRSFDDQTVVVDFNHPLAGETITFDVRIIDVAPVVTH</sequence>
<comment type="similarity">
    <text evidence="2 6">Belongs to the FKBP-type PPIase family.</text>
</comment>
<keyword evidence="9" id="KW-1185">Reference proteome</keyword>
<dbReference type="AlphaFoldDB" id="C5BQX4"/>
<dbReference type="Pfam" id="PF00254">
    <property type="entry name" value="FKBP_C"/>
    <property type="match status" value="1"/>
</dbReference>
<dbReference type="EMBL" id="CP001614">
    <property type="protein sequence ID" value="ACR12858.1"/>
    <property type="molecule type" value="Genomic_DNA"/>
</dbReference>
<evidence type="ECO:0000259" key="7">
    <source>
        <dbReference type="PROSITE" id="PS50059"/>
    </source>
</evidence>
<keyword evidence="4 5" id="KW-0413">Isomerase</keyword>
<evidence type="ECO:0000256" key="5">
    <source>
        <dbReference type="PROSITE-ProRule" id="PRU00277"/>
    </source>
</evidence>
<organism evidence="8 9">
    <name type="scientific">Teredinibacter turnerae (strain ATCC 39867 / T7901)</name>
    <dbReference type="NCBI Taxonomy" id="377629"/>
    <lineage>
        <taxon>Bacteria</taxon>
        <taxon>Pseudomonadati</taxon>
        <taxon>Pseudomonadota</taxon>
        <taxon>Gammaproteobacteria</taxon>
        <taxon>Cellvibrionales</taxon>
        <taxon>Cellvibrionaceae</taxon>
        <taxon>Teredinibacter</taxon>
    </lineage>
</organism>
<reference evidence="8 9" key="1">
    <citation type="journal article" date="2009" name="PLoS ONE">
        <title>The complete genome of Teredinibacter turnerae T7901: an intracellular endosymbiont of marine wood-boring bivalves (shipworms).</title>
        <authorList>
            <person name="Yang J.C."/>
            <person name="Madupu R."/>
            <person name="Durkin A.S."/>
            <person name="Ekborg N.A."/>
            <person name="Pedamallu C.S."/>
            <person name="Hostetler J.B."/>
            <person name="Radune D."/>
            <person name="Toms B.S."/>
            <person name="Henrissat B."/>
            <person name="Coutinho P.M."/>
            <person name="Schwarz S."/>
            <person name="Field L."/>
            <person name="Trindade-Silva A.E."/>
            <person name="Soares C.A.G."/>
            <person name="Elshahawi S."/>
            <person name="Hanora A."/>
            <person name="Schmidt E.W."/>
            <person name="Haygood M.G."/>
            <person name="Posfai J."/>
            <person name="Benner J."/>
            <person name="Madinger C."/>
            <person name="Nove J."/>
            <person name="Anton B."/>
            <person name="Chaudhary K."/>
            <person name="Foster J."/>
            <person name="Holman A."/>
            <person name="Kumar S."/>
            <person name="Lessard P.A."/>
            <person name="Luyten Y.A."/>
            <person name="Slatko B."/>
            <person name="Wood N."/>
            <person name="Wu B."/>
            <person name="Teplitski M."/>
            <person name="Mougous J.D."/>
            <person name="Ward N."/>
            <person name="Eisen J.A."/>
            <person name="Badger J.H."/>
            <person name="Distel D.L."/>
        </authorList>
    </citation>
    <scope>NUCLEOTIDE SEQUENCE [LARGE SCALE GENOMIC DNA]</scope>
    <source>
        <strain evidence="9">ATCC 39867 / T7901</strain>
    </source>
</reference>
<dbReference type="PANTHER" id="PTHR47861:SF4">
    <property type="entry name" value="FKBP-TYPE 16 KDA PEPTIDYL-PROLYL CIS-TRANS ISOMERASE"/>
    <property type="match status" value="1"/>
</dbReference>
<evidence type="ECO:0000256" key="3">
    <source>
        <dbReference type="ARBA" id="ARBA00023110"/>
    </source>
</evidence>
<proteinExistence type="inferred from homology"/>
<evidence type="ECO:0000313" key="8">
    <source>
        <dbReference type="EMBL" id="ACR12858.1"/>
    </source>
</evidence>
<dbReference type="Gene3D" id="2.40.10.330">
    <property type="match status" value="1"/>
</dbReference>
<evidence type="ECO:0000256" key="4">
    <source>
        <dbReference type="ARBA" id="ARBA00023235"/>
    </source>
</evidence>
<dbReference type="HOGENOM" id="CLU_098197_3_0_6"/>
<dbReference type="KEGG" id="ttu:TERTU_1042"/>
<dbReference type="InterPro" id="IPR048261">
    <property type="entry name" value="SlpA/SlyD-like_ins_sf"/>
</dbReference>
<dbReference type="PANTHER" id="PTHR47861">
    <property type="entry name" value="FKBP-TYPE PEPTIDYL-PROLYL CIS-TRANS ISOMERASE SLYD"/>
    <property type="match status" value="1"/>
</dbReference>
<dbReference type="STRING" id="377629.TERTU_1042"/>
<dbReference type="InterPro" id="IPR046357">
    <property type="entry name" value="PPIase_dom_sf"/>
</dbReference>
<dbReference type="OrthoDB" id="9808891at2"/>
<dbReference type="EC" id="5.2.1.8" evidence="6"/>
<comment type="catalytic activity">
    <reaction evidence="1 5 6">
        <text>[protein]-peptidylproline (omega=180) = [protein]-peptidylproline (omega=0)</text>
        <dbReference type="Rhea" id="RHEA:16237"/>
        <dbReference type="Rhea" id="RHEA-COMP:10747"/>
        <dbReference type="Rhea" id="RHEA-COMP:10748"/>
        <dbReference type="ChEBI" id="CHEBI:83833"/>
        <dbReference type="ChEBI" id="CHEBI:83834"/>
        <dbReference type="EC" id="5.2.1.8"/>
    </reaction>
</comment>
<evidence type="ECO:0000256" key="6">
    <source>
        <dbReference type="RuleBase" id="RU003915"/>
    </source>
</evidence>
<gene>
    <name evidence="8" type="ordered locus">TERTU_1042</name>
</gene>
<feature type="domain" description="PPIase FKBP-type" evidence="7">
    <location>
        <begin position="9"/>
        <end position="73"/>
    </location>
</feature>
<keyword evidence="3 5" id="KW-0697">Rotamase</keyword>
<dbReference type="RefSeq" id="WP_015818970.1">
    <property type="nucleotide sequence ID" value="NC_012997.1"/>
</dbReference>
<evidence type="ECO:0000256" key="1">
    <source>
        <dbReference type="ARBA" id="ARBA00000971"/>
    </source>
</evidence>
<accession>C5BQX4</accession>
<dbReference type="PROSITE" id="PS50059">
    <property type="entry name" value="FKBP_PPIASE"/>
    <property type="match status" value="1"/>
</dbReference>
<dbReference type="Gene3D" id="3.10.50.40">
    <property type="match status" value="1"/>
</dbReference>
<dbReference type="SUPFAM" id="SSF54534">
    <property type="entry name" value="FKBP-like"/>
    <property type="match status" value="1"/>
</dbReference>